<accession>A0A391P9I9</accession>
<dbReference type="GO" id="GO:0003700">
    <property type="term" value="F:DNA-binding transcription factor activity"/>
    <property type="evidence" value="ECO:0007669"/>
    <property type="project" value="InterPro"/>
</dbReference>
<gene>
    <name evidence="5" type="ORF">KGMB01110_06890</name>
</gene>
<comment type="caution">
    <text evidence="5">The sequence shown here is derived from an EMBL/GenBank/DDBJ whole genome shotgun (WGS) entry which is preliminary data.</text>
</comment>
<evidence type="ECO:0000313" key="6">
    <source>
        <dbReference type="Proteomes" id="UP000265643"/>
    </source>
</evidence>
<organism evidence="5 6">
    <name type="scientific">Mediterraneibacter butyricigenes</name>
    <dbReference type="NCBI Taxonomy" id="2316025"/>
    <lineage>
        <taxon>Bacteria</taxon>
        <taxon>Bacillati</taxon>
        <taxon>Bacillota</taxon>
        <taxon>Clostridia</taxon>
        <taxon>Lachnospirales</taxon>
        <taxon>Lachnospiraceae</taxon>
        <taxon>Mediterraneibacter</taxon>
    </lineage>
</organism>
<dbReference type="InterPro" id="IPR003313">
    <property type="entry name" value="AraC-bd"/>
</dbReference>
<evidence type="ECO:0000256" key="3">
    <source>
        <dbReference type="ARBA" id="ARBA00023163"/>
    </source>
</evidence>
<dbReference type="InterPro" id="IPR018060">
    <property type="entry name" value="HTH_AraC"/>
</dbReference>
<dbReference type="Pfam" id="PF12833">
    <property type="entry name" value="HTH_18"/>
    <property type="match status" value="1"/>
</dbReference>
<dbReference type="Proteomes" id="UP000265643">
    <property type="component" value="Unassembled WGS sequence"/>
</dbReference>
<dbReference type="InterPro" id="IPR018062">
    <property type="entry name" value="HTH_AraC-typ_CS"/>
</dbReference>
<dbReference type="InterPro" id="IPR009057">
    <property type="entry name" value="Homeodomain-like_sf"/>
</dbReference>
<evidence type="ECO:0000256" key="1">
    <source>
        <dbReference type="ARBA" id="ARBA00023015"/>
    </source>
</evidence>
<dbReference type="PRINTS" id="PR00032">
    <property type="entry name" value="HTHARAC"/>
</dbReference>
<keyword evidence="1" id="KW-0805">Transcription regulation</keyword>
<evidence type="ECO:0000256" key="2">
    <source>
        <dbReference type="ARBA" id="ARBA00023125"/>
    </source>
</evidence>
<proteinExistence type="predicted"/>
<dbReference type="PROSITE" id="PS01124">
    <property type="entry name" value="HTH_ARAC_FAMILY_2"/>
    <property type="match status" value="1"/>
</dbReference>
<dbReference type="PANTHER" id="PTHR43280:SF28">
    <property type="entry name" value="HTH-TYPE TRANSCRIPTIONAL ACTIVATOR RHAS"/>
    <property type="match status" value="1"/>
</dbReference>
<dbReference type="EMBL" id="BHGK01000001">
    <property type="protein sequence ID" value="GCA66253.1"/>
    <property type="molecule type" value="Genomic_DNA"/>
</dbReference>
<sequence length="291" mass="33403">MIWKETGVNKGSYMCFFNLPSSFKAFYYYMVSCGYFLCNESYEVRNDGNRPPLFFYIITGELKLDYQDKHYCAGSNDIVLLNCYRPQSYYCTSDCEFLFFHFDGNTAPELTDHLIDTNGGPIFHLNNASTVYERINKPVMNLCYQEQVSDAALSSLVYSTLCLIQENSLLSSAFRSYSDPVTKVINYIDKNINQHFTLKELSNYVNLSPYHFSRIFKKETGYSPLEYVSVTKINFAKLALRTSDIAISELAISLGYSSSSSFINAFKAQRGVSPNRYRNEYYANVSANQTY</sequence>
<keyword evidence="2" id="KW-0238">DNA-binding</keyword>
<keyword evidence="6" id="KW-1185">Reference proteome</keyword>
<dbReference type="InterPro" id="IPR037923">
    <property type="entry name" value="HTH-like"/>
</dbReference>
<evidence type="ECO:0000259" key="4">
    <source>
        <dbReference type="PROSITE" id="PS01124"/>
    </source>
</evidence>
<dbReference type="Pfam" id="PF02311">
    <property type="entry name" value="AraC_binding"/>
    <property type="match status" value="1"/>
</dbReference>
<dbReference type="AlphaFoldDB" id="A0A391P9I9"/>
<dbReference type="SUPFAM" id="SSF46689">
    <property type="entry name" value="Homeodomain-like"/>
    <property type="match status" value="2"/>
</dbReference>
<dbReference type="PANTHER" id="PTHR43280">
    <property type="entry name" value="ARAC-FAMILY TRANSCRIPTIONAL REGULATOR"/>
    <property type="match status" value="1"/>
</dbReference>
<keyword evidence="3" id="KW-0804">Transcription</keyword>
<name>A0A391P9I9_9FIRM</name>
<protein>
    <submittedName>
        <fullName evidence="5">AraC family transcriptional regulator</fullName>
    </submittedName>
</protein>
<feature type="domain" description="HTH araC/xylS-type" evidence="4">
    <location>
        <begin position="182"/>
        <end position="280"/>
    </location>
</feature>
<reference evidence="6" key="1">
    <citation type="submission" date="2018-09" db="EMBL/GenBank/DDBJ databases">
        <title>Draft Genome Sequence of Mediterraneibacter sp. KCTC 15684.</title>
        <authorList>
            <person name="Kim J.S."/>
            <person name="Han K.I."/>
            <person name="Suh M.K."/>
            <person name="Lee K.C."/>
            <person name="Eom M.K."/>
            <person name="Lee J.H."/>
            <person name="Park S.H."/>
            <person name="Kang S.W."/>
            <person name="Park J.E."/>
            <person name="Oh B.S."/>
            <person name="Yu S.Y."/>
            <person name="Choi S.H."/>
            <person name="Lee D.H."/>
            <person name="Yoon H."/>
            <person name="Kim B."/>
            <person name="Yang S.J."/>
            <person name="Lee J.S."/>
        </authorList>
    </citation>
    <scope>NUCLEOTIDE SEQUENCE [LARGE SCALE GENOMIC DNA]</scope>
    <source>
        <strain evidence="6">KCTC 15684</strain>
    </source>
</reference>
<dbReference type="RefSeq" id="WP_119297571.1">
    <property type="nucleotide sequence ID" value="NZ_BHGK01000001.1"/>
</dbReference>
<dbReference type="SMART" id="SM00342">
    <property type="entry name" value="HTH_ARAC"/>
    <property type="match status" value="1"/>
</dbReference>
<dbReference type="GO" id="GO:0043565">
    <property type="term" value="F:sequence-specific DNA binding"/>
    <property type="evidence" value="ECO:0007669"/>
    <property type="project" value="InterPro"/>
</dbReference>
<dbReference type="InterPro" id="IPR020449">
    <property type="entry name" value="Tscrpt_reg_AraC-type_HTH"/>
</dbReference>
<evidence type="ECO:0000313" key="5">
    <source>
        <dbReference type="EMBL" id="GCA66253.1"/>
    </source>
</evidence>
<dbReference type="SUPFAM" id="SSF51215">
    <property type="entry name" value="Regulatory protein AraC"/>
    <property type="match status" value="1"/>
</dbReference>
<dbReference type="Gene3D" id="1.10.10.60">
    <property type="entry name" value="Homeodomain-like"/>
    <property type="match status" value="2"/>
</dbReference>
<dbReference type="PROSITE" id="PS00041">
    <property type="entry name" value="HTH_ARAC_FAMILY_1"/>
    <property type="match status" value="1"/>
</dbReference>